<accession>A0ABR2G7G0</accession>
<dbReference type="Proteomes" id="UP001472677">
    <property type="component" value="Unassembled WGS sequence"/>
</dbReference>
<keyword evidence="2" id="KW-1185">Reference proteome</keyword>
<proteinExistence type="predicted"/>
<evidence type="ECO:0008006" key="3">
    <source>
        <dbReference type="Google" id="ProtNLM"/>
    </source>
</evidence>
<comment type="caution">
    <text evidence="1">The sequence shown here is derived from an EMBL/GenBank/DDBJ whole genome shotgun (WGS) entry which is preliminary data.</text>
</comment>
<dbReference type="EMBL" id="JBBPBM010000002">
    <property type="protein sequence ID" value="KAK8596520.1"/>
    <property type="molecule type" value="Genomic_DNA"/>
</dbReference>
<evidence type="ECO:0000313" key="2">
    <source>
        <dbReference type="Proteomes" id="UP001472677"/>
    </source>
</evidence>
<name>A0ABR2G7G0_9ROSI</name>
<sequence>MAGLRGQQAGKWCVIGDSNSIVNQGEKNRGNAVDIRNVRWYLNFIETTSEWSFLYLKAIGIIEAATTSDHNPILLFLNSPKRRGKRYLSPSLNGYSKKNAPLIPKKPRVLTQEFRDL</sequence>
<evidence type="ECO:0000313" key="1">
    <source>
        <dbReference type="EMBL" id="KAK8596520.1"/>
    </source>
</evidence>
<reference evidence="1 2" key="1">
    <citation type="journal article" date="2024" name="G3 (Bethesda)">
        <title>Genome assembly of Hibiscus sabdariffa L. provides insights into metabolisms of medicinal natural products.</title>
        <authorList>
            <person name="Kim T."/>
        </authorList>
    </citation>
    <scope>NUCLEOTIDE SEQUENCE [LARGE SCALE GENOMIC DNA]</scope>
    <source>
        <strain evidence="1">TK-2024</strain>
        <tissue evidence="1">Old leaves</tissue>
    </source>
</reference>
<organism evidence="1 2">
    <name type="scientific">Hibiscus sabdariffa</name>
    <name type="common">roselle</name>
    <dbReference type="NCBI Taxonomy" id="183260"/>
    <lineage>
        <taxon>Eukaryota</taxon>
        <taxon>Viridiplantae</taxon>
        <taxon>Streptophyta</taxon>
        <taxon>Embryophyta</taxon>
        <taxon>Tracheophyta</taxon>
        <taxon>Spermatophyta</taxon>
        <taxon>Magnoliopsida</taxon>
        <taxon>eudicotyledons</taxon>
        <taxon>Gunneridae</taxon>
        <taxon>Pentapetalae</taxon>
        <taxon>rosids</taxon>
        <taxon>malvids</taxon>
        <taxon>Malvales</taxon>
        <taxon>Malvaceae</taxon>
        <taxon>Malvoideae</taxon>
        <taxon>Hibiscus</taxon>
    </lineage>
</organism>
<protein>
    <recommendedName>
        <fullName evidence="3">Endonuclease/exonuclease/phosphatase domain-containing protein</fullName>
    </recommendedName>
</protein>
<gene>
    <name evidence="1" type="ORF">V6N12_065006</name>
</gene>